<sequence length="275" mass="29413">MSYPMKMIPTFLAAAGLAILGSLSEAQSFDVDDVVKAHVIPGWRGSDGRHVAALHLELGDGWKTYWRAPGDAGIPPRFNWAGSRNVSEVKVDWPMPKQIPQGRYMTIGYDSSVTLPLHVAPKAAGQAMQLKGEIELGVCREVCIPVKVSVAQDLPNAKGKRDPAIVASLAARPYSASEAGVSHVACRMSPMEGGLKLSAVITMPKLGAREVTVFEVGDPKIWVAPSKSERQGSKIVAQTEMQHVSGRSFALKRPDVRITVLGQGRAVEIQGCPAG</sequence>
<organism evidence="3 4">
    <name type="scientific">Roseovarius rhodophyticola</name>
    <dbReference type="NCBI Taxonomy" id="3080827"/>
    <lineage>
        <taxon>Bacteria</taxon>
        <taxon>Pseudomonadati</taxon>
        <taxon>Pseudomonadota</taxon>
        <taxon>Alphaproteobacteria</taxon>
        <taxon>Rhodobacterales</taxon>
        <taxon>Roseobacteraceae</taxon>
        <taxon>Roseovarius</taxon>
    </lineage>
</organism>
<proteinExistence type="predicted"/>
<dbReference type="Pfam" id="PF11412">
    <property type="entry name" value="DsbD_N"/>
    <property type="match status" value="1"/>
</dbReference>
<protein>
    <submittedName>
        <fullName evidence="3">Protein-disulfide reductase DsbD domain-containing protein</fullName>
    </submittedName>
</protein>
<feature type="domain" description="Thiol:disulfide interchange protein DsbD N-terminal" evidence="2">
    <location>
        <begin position="46"/>
        <end position="151"/>
    </location>
</feature>
<dbReference type="InterPro" id="IPR028250">
    <property type="entry name" value="DsbDN"/>
</dbReference>
<keyword evidence="4" id="KW-1185">Reference proteome</keyword>
<reference evidence="3 4" key="1">
    <citation type="submission" date="2024-02" db="EMBL/GenBank/DDBJ databases">
        <title>Roseovarius strain W115 nov., isolated from a marine algae.</title>
        <authorList>
            <person name="Lee M.W."/>
            <person name="Lee J.K."/>
            <person name="Kim J.M."/>
            <person name="Choi D.G."/>
            <person name="Baek J.H."/>
            <person name="Bayburt H."/>
            <person name="Jung J.J."/>
            <person name="Han D.M."/>
            <person name="Jeon C.O."/>
        </authorList>
    </citation>
    <scope>NUCLEOTIDE SEQUENCE [LARGE SCALE GENOMIC DNA]</scope>
    <source>
        <strain evidence="3 4">W115</strain>
    </source>
</reference>
<evidence type="ECO:0000313" key="4">
    <source>
        <dbReference type="Proteomes" id="UP001281305"/>
    </source>
</evidence>
<gene>
    <name evidence="3" type="ORF">RZS32_010455</name>
</gene>
<dbReference type="EMBL" id="CP146606">
    <property type="protein sequence ID" value="WYK16850.1"/>
    <property type="molecule type" value="Genomic_DNA"/>
</dbReference>
<dbReference type="Proteomes" id="UP001281305">
    <property type="component" value="Chromosome"/>
</dbReference>
<evidence type="ECO:0000313" key="3">
    <source>
        <dbReference type="EMBL" id="WYK16850.1"/>
    </source>
</evidence>
<name>A0ABZ2TAZ0_9RHOB</name>
<evidence type="ECO:0000259" key="2">
    <source>
        <dbReference type="Pfam" id="PF11412"/>
    </source>
</evidence>
<feature type="signal peptide" evidence="1">
    <location>
        <begin position="1"/>
        <end position="28"/>
    </location>
</feature>
<dbReference type="RefSeq" id="WP_339106616.1">
    <property type="nucleotide sequence ID" value="NZ_CP146606.1"/>
</dbReference>
<feature type="chain" id="PRO_5046291620" evidence="1">
    <location>
        <begin position="29"/>
        <end position="275"/>
    </location>
</feature>
<evidence type="ECO:0000256" key="1">
    <source>
        <dbReference type="SAM" id="SignalP"/>
    </source>
</evidence>
<keyword evidence="1" id="KW-0732">Signal</keyword>
<accession>A0ABZ2TAZ0</accession>